<gene>
    <name evidence="1" type="ORF">THAOC_18601</name>
</gene>
<accession>K0S6Q9</accession>
<dbReference type="EMBL" id="AGNL01020530">
    <property type="protein sequence ID" value="EJK60975.1"/>
    <property type="molecule type" value="Genomic_DNA"/>
</dbReference>
<evidence type="ECO:0000313" key="2">
    <source>
        <dbReference type="Proteomes" id="UP000266841"/>
    </source>
</evidence>
<name>K0S6Q9_THAOC</name>
<sequence length="141" mass="15646">MMKRFSTLASSTGAWQGDWRTYLKYGWSPLALSPQPVLVELEGDVPAIFLLKSGRAMRYDAGEAQQRLQRWHAAIEASRRREIDRRGRPEAGGSTTERALCLRMRLAVGALKYQVVLLGLLPGLQVYGPGDATKISELCPS</sequence>
<keyword evidence="2" id="KW-1185">Reference proteome</keyword>
<dbReference type="Proteomes" id="UP000266841">
    <property type="component" value="Unassembled WGS sequence"/>
</dbReference>
<reference evidence="1 2" key="1">
    <citation type="journal article" date="2012" name="Genome Biol.">
        <title>Genome and low-iron response of an oceanic diatom adapted to chronic iron limitation.</title>
        <authorList>
            <person name="Lommer M."/>
            <person name="Specht M."/>
            <person name="Roy A.S."/>
            <person name="Kraemer L."/>
            <person name="Andreson R."/>
            <person name="Gutowska M.A."/>
            <person name="Wolf J."/>
            <person name="Bergner S.V."/>
            <person name="Schilhabel M.B."/>
            <person name="Klostermeier U.C."/>
            <person name="Beiko R.G."/>
            <person name="Rosenstiel P."/>
            <person name="Hippler M."/>
            <person name="Laroche J."/>
        </authorList>
    </citation>
    <scope>NUCLEOTIDE SEQUENCE [LARGE SCALE GENOMIC DNA]</scope>
    <source>
        <strain evidence="1 2">CCMP1005</strain>
    </source>
</reference>
<proteinExistence type="predicted"/>
<evidence type="ECO:0000313" key="1">
    <source>
        <dbReference type="EMBL" id="EJK60975.1"/>
    </source>
</evidence>
<organism evidence="1 2">
    <name type="scientific">Thalassiosira oceanica</name>
    <name type="common">Marine diatom</name>
    <dbReference type="NCBI Taxonomy" id="159749"/>
    <lineage>
        <taxon>Eukaryota</taxon>
        <taxon>Sar</taxon>
        <taxon>Stramenopiles</taxon>
        <taxon>Ochrophyta</taxon>
        <taxon>Bacillariophyta</taxon>
        <taxon>Coscinodiscophyceae</taxon>
        <taxon>Thalassiosirophycidae</taxon>
        <taxon>Thalassiosirales</taxon>
        <taxon>Thalassiosiraceae</taxon>
        <taxon>Thalassiosira</taxon>
    </lineage>
</organism>
<comment type="caution">
    <text evidence="1">The sequence shown here is derived from an EMBL/GenBank/DDBJ whole genome shotgun (WGS) entry which is preliminary data.</text>
</comment>
<dbReference type="AlphaFoldDB" id="K0S6Q9"/>
<protein>
    <submittedName>
        <fullName evidence="1">Uncharacterized protein</fullName>
    </submittedName>
</protein>